<dbReference type="InterPro" id="IPR035684">
    <property type="entry name" value="ArgRS_core"/>
</dbReference>
<keyword evidence="1" id="KW-0030">Aminoacyl-tRNA synthetase</keyword>
<organism evidence="3 4">
    <name type="scientific">Pisum sativum</name>
    <name type="common">Garden pea</name>
    <name type="synonym">Lathyrus oleraceus</name>
    <dbReference type="NCBI Taxonomy" id="3888"/>
    <lineage>
        <taxon>Eukaryota</taxon>
        <taxon>Viridiplantae</taxon>
        <taxon>Streptophyta</taxon>
        <taxon>Embryophyta</taxon>
        <taxon>Tracheophyta</taxon>
        <taxon>Spermatophyta</taxon>
        <taxon>Magnoliopsida</taxon>
        <taxon>eudicotyledons</taxon>
        <taxon>Gunneridae</taxon>
        <taxon>Pentapetalae</taxon>
        <taxon>rosids</taxon>
        <taxon>fabids</taxon>
        <taxon>Fabales</taxon>
        <taxon>Fabaceae</taxon>
        <taxon>Papilionoideae</taxon>
        <taxon>50 kb inversion clade</taxon>
        <taxon>NPAAA clade</taxon>
        <taxon>Hologalegina</taxon>
        <taxon>IRL clade</taxon>
        <taxon>Fabeae</taxon>
        <taxon>Lathyrus</taxon>
    </lineage>
</organism>
<name>A0A9D4YLX8_PEA</name>
<keyword evidence="4" id="KW-1185">Reference proteome</keyword>
<gene>
    <name evidence="3" type="ORF">KIW84_011217</name>
</gene>
<dbReference type="SUPFAM" id="SSF52374">
    <property type="entry name" value="Nucleotidylyl transferase"/>
    <property type="match status" value="1"/>
</dbReference>
<feature type="non-terminal residue" evidence="3">
    <location>
        <position position="135"/>
    </location>
</feature>
<comment type="similarity">
    <text evidence="1">Belongs to the class-I aminoacyl-tRNA synthetase family.</text>
</comment>
<dbReference type="GO" id="GO:0005524">
    <property type="term" value="F:ATP binding"/>
    <property type="evidence" value="ECO:0007669"/>
    <property type="project" value="UniProtKB-KW"/>
</dbReference>
<keyword evidence="1" id="KW-0436">Ligase</keyword>
<keyword evidence="1" id="KW-0648">Protein biosynthesis</keyword>
<protein>
    <recommendedName>
        <fullName evidence="2">Arginyl-tRNA synthetase catalytic core domain-containing protein</fullName>
    </recommendedName>
</protein>
<evidence type="ECO:0000313" key="4">
    <source>
        <dbReference type="Proteomes" id="UP001058974"/>
    </source>
</evidence>
<dbReference type="Gramene" id="Psat01G0121700-T2">
    <property type="protein sequence ID" value="KAI5442067.1"/>
    <property type="gene ID" value="KIW84_011217"/>
</dbReference>
<dbReference type="Proteomes" id="UP001058974">
    <property type="component" value="Chromosome 1"/>
</dbReference>
<dbReference type="Gene3D" id="3.40.50.620">
    <property type="entry name" value="HUPs"/>
    <property type="match status" value="1"/>
</dbReference>
<keyword evidence="1" id="KW-0547">Nucleotide-binding</keyword>
<dbReference type="AlphaFoldDB" id="A0A9D4YLX8"/>
<dbReference type="EMBL" id="JAMSHJ010000001">
    <property type="protein sequence ID" value="KAI5442067.1"/>
    <property type="molecule type" value="Genomic_DNA"/>
</dbReference>
<comment type="caution">
    <text evidence="3">The sequence shown here is derived from an EMBL/GenBank/DDBJ whole genome shotgun (WGS) entry which is preliminary data.</text>
</comment>
<accession>A0A9D4YLX8</accession>
<feature type="domain" description="Arginyl-tRNA synthetase catalytic core" evidence="2">
    <location>
        <begin position="18"/>
        <end position="88"/>
    </location>
</feature>
<evidence type="ECO:0000259" key="2">
    <source>
        <dbReference type="Pfam" id="PF00750"/>
    </source>
</evidence>
<keyword evidence="1" id="KW-0067">ATP-binding</keyword>
<dbReference type="PANTHER" id="PTHR11956">
    <property type="entry name" value="ARGINYL-TRNA SYNTHETASE"/>
    <property type="match status" value="1"/>
</dbReference>
<dbReference type="Pfam" id="PF00750">
    <property type="entry name" value="tRNA-synt_1d"/>
    <property type="match status" value="1"/>
</dbReference>
<evidence type="ECO:0000313" key="3">
    <source>
        <dbReference type="EMBL" id="KAI5442067.1"/>
    </source>
</evidence>
<dbReference type="InterPro" id="IPR001278">
    <property type="entry name" value="Arg-tRNA-ligase"/>
</dbReference>
<dbReference type="InterPro" id="IPR014729">
    <property type="entry name" value="Rossmann-like_a/b/a_fold"/>
</dbReference>
<proteinExistence type="inferred from homology"/>
<sequence length="135" mass="15690">ASRRAGWLPKDPNEYPICTHVGFGLVLGDDGKRFRSRSSETVRLVDLLDEAKRRCKVALLEPDNAKEWTEEEIEKTSEAIGYGAVKFSWSHAQICYQTYYVNTYIIWPRSSQRNFILIVRLLGRLRKLADFCYVK</sequence>
<reference evidence="3 4" key="1">
    <citation type="journal article" date="2022" name="Nat. Genet.">
        <title>Improved pea reference genome and pan-genome highlight genomic features and evolutionary characteristics.</title>
        <authorList>
            <person name="Yang T."/>
            <person name="Liu R."/>
            <person name="Luo Y."/>
            <person name="Hu S."/>
            <person name="Wang D."/>
            <person name="Wang C."/>
            <person name="Pandey M.K."/>
            <person name="Ge S."/>
            <person name="Xu Q."/>
            <person name="Li N."/>
            <person name="Li G."/>
            <person name="Huang Y."/>
            <person name="Saxena R.K."/>
            <person name="Ji Y."/>
            <person name="Li M."/>
            <person name="Yan X."/>
            <person name="He Y."/>
            <person name="Liu Y."/>
            <person name="Wang X."/>
            <person name="Xiang C."/>
            <person name="Varshney R.K."/>
            <person name="Ding H."/>
            <person name="Gao S."/>
            <person name="Zong X."/>
        </authorList>
    </citation>
    <scope>NUCLEOTIDE SEQUENCE [LARGE SCALE GENOMIC DNA]</scope>
    <source>
        <strain evidence="3 4">cv. Zhongwan 6</strain>
    </source>
</reference>
<dbReference type="GO" id="GO:0006420">
    <property type="term" value="P:arginyl-tRNA aminoacylation"/>
    <property type="evidence" value="ECO:0007669"/>
    <property type="project" value="InterPro"/>
</dbReference>
<evidence type="ECO:0000256" key="1">
    <source>
        <dbReference type="RuleBase" id="RU363038"/>
    </source>
</evidence>
<dbReference type="PANTHER" id="PTHR11956:SF5">
    <property type="entry name" value="ARGININE--TRNA LIGASE, CYTOPLASMIC"/>
    <property type="match status" value="1"/>
</dbReference>
<dbReference type="GO" id="GO:0004814">
    <property type="term" value="F:arginine-tRNA ligase activity"/>
    <property type="evidence" value="ECO:0007669"/>
    <property type="project" value="InterPro"/>
</dbReference>